<evidence type="ECO:0000313" key="4">
    <source>
        <dbReference type="Proteomes" id="UP000825701"/>
    </source>
</evidence>
<name>A0A9E6RG65_9HYPH</name>
<dbReference type="RefSeq" id="WP_261403594.1">
    <property type="nucleotide sequence ID" value="NZ_CP081869.1"/>
</dbReference>
<feature type="compositionally biased region" description="Basic and acidic residues" evidence="1">
    <location>
        <begin position="151"/>
        <end position="166"/>
    </location>
</feature>
<keyword evidence="4" id="KW-1185">Reference proteome</keyword>
<dbReference type="GO" id="GO:0006355">
    <property type="term" value="P:regulation of DNA-templated transcription"/>
    <property type="evidence" value="ECO:0007669"/>
    <property type="project" value="InterPro"/>
</dbReference>
<sequence>MIDPRSRTLSRAARPIATPCACLASSQRRRGPEPAACVVRDPKGGEILVRAIEVDGMSVFAPADGRAVLLLLKRRVLDPVAALAARSSLTAAESAIVASLRAGGSVAEIAQARGVRPDTIRTQLKSIYLKTGASGQRGCCRASPRSATSGRRTDDRGLSPGFDDRTGACSPFG</sequence>
<dbReference type="SMART" id="SM00421">
    <property type="entry name" value="HTH_LUXR"/>
    <property type="match status" value="1"/>
</dbReference>
<dbReference type="Proteomes" id="UP000825701">
    <property type="component" value="Chromosome"/>
</dbReference>
<accession>A0A9E6RG65</accession>
<dbReference type="EMBL" id="CP081869">
    <property type="protein sequence ID" value="QZO00397.1"/>
    <property type="molecule type" value="Genomic_DNA"/>
</dbReference>
<organism evidence="3 4">
    <name type="scientific">Chenggangzhangella methanolivorans</name>
    <dbReference type="NCBI Taxonomy" id="1437009"/>
    <lineage>
        <taxon>Bacteria</taxon>
        <taxon>Pseudomonadati</taxon>
        <taxon>Pseudomonadota</taxon>
        <taxon>Alphaproteobacteria</taxon>
        <taxon>Hyphomicrobiales</taxon>
        <taxon>Methylopilaceae</taxon>
        <taxon>Chenggangzhangella</taxon>
    </lineage>
</organism>
<feature type="region of interest" description="Disordered" evidence="1">
    <location>
        <begin position="134"/>
        <end position="173"/>
    </location>
</feature>
<feature type="domain" description="HTH luxR-type" evidence="2">
    <location>
        <begin position="86"/>
        <end position="143"/>
    </location>
</feature>
<evidence type="ECO:0000313" key="3">
    <source>
        <dbReference type="EMBL" id="QZO00397.1"/>
    </source>
</evidence>
<dbReference type="SUPFAM" id="SSF46894">
    <property type="entry name" value="C-terminal effector domain of the bipartite response regulators"/>
    <property type="match status" value="1"/>
</dbReference>
<evidence type="ECO:0000259" key="2">
    <source>
        <dbReference type="SMART" id="SM00421"/>
    </source>
</evidence>
<reference evidence="3" key="1">
    <citation type="submission" date="2021-08" db="EMBL/GenBank/DDBJ databases">
        <authorList>
            <person name="Zhang H."/>
            <person name="Xu M."/>
            <person name="Yu Z."/>
            <person name="Yang L."/>
            <person name="Cai Y."/>
        </authorList>
    </citation>
    <scope>NUCLEOTIDE SEQUENCE</scope>
    <source>
        <strain evidence="3">CHL1</strain>
    </source>
</reference>
<dbReference type="Gene3D" id="1.10.10.10">
    <property type="entry name" value="Winged helix-like DNA-binding domain superfamily/Winged helix DNA-binding domain"/>
    <property type="match status" value="1"/>
</dbReference>
<proteinExistence type="predicted"/>
<evidence type="ECO:0000256" key="1">
    <source>
        <dbReference type="SAM" id="MobiDB-lite"/>
    </source>
</evidence>
<dbReference type="AlphaFoldDB" id="A0A9E6RG65"/>
<dbReference type="InterPro" id="IPR016032">
    <property type="entry name" value="Sig_transdc_resp-reg_C-effctor"/>
</dbReference>
<dbReference type="KEGG" id="cmet:K6K41_01105"/>
<dbReference type="InterPro" id="IPR036388">
    <property type="entry name" value="WH-like_DNA-bd_sf"/>
</dbReference>
<dbReference type="InterPro" id="IPR000792">
    <property type="entry name" value="Tscrpt_reg_LuxR_C"/>
</dbReference>
<dbReference type="GO" id="GO:0003677">
    <property type="term" value="F:DNA binding"/>
    <property type="evidence" value="ECO:0007669"/>
    <property type="project" value="InterPro"/>
</dbReference>
<protein>
    <submittedName>
        <fullName evidence="3">Helix-turn-helix transcriptional regulator</fullName>
    </submittedName>
</protein>
<gene>
    <name evidence="3" type="ORF">K6K41_01105</name>
</gene>